<dbReference type="Pfam" id="PF00043">
    <property type="entry name" value="GST_C"/>
    <property type="match status" value="1"/>
</dbReference>
<dbReference type="PROSITE" id="PS50405">
    <property type="entry name" value="GST_CTER"/>
    <property type="match status" value="1"/>
</dbReference>
<dbReference type="Gene3D" id="3.40.30.10">
    <property type="entry name" value="Glutaredoxin"/>
    <property type="match status" value="1"/>
</dbReference>
<dbReference type="PROSITE" id="PS50404">
    <property type="entry name" value="GST_NTER"/>
    <property type="match status" value="1"/>
</dbReference>
<dbReference type="SFLD" id="SFLDG00358">
    <property type="entry name" value="Main_(cytGST)"/>
    <property type="match status" value="1"/>
</dbReference>
<gene>
    <name evidence="3" type="ORF">MMH89_00875</name>
</gene>
<organism evidence="3 4">
    <name type="scientific">Candidatus Comchoanobacter bicostacola</name>
    <dbReference type="NCBI Taxonomy" id="2919598"/>
    <lineage>
        <taxon>Bacteria</taxon>
        <taxon>Pseudomonadati</taxon>
        <taxon>Pseudomonadota</taxon>
        <taxon>Gammaproteobacteria</taxon>
        <taxon>Candidatus Comchoanobacterales</taxon>
        <taxon>Candidatus Comchoanobacteraceae</taxon>
        <taxon>Candidatus Comchoanobacter</taxon>
    </lineage>
</organism>
<dbReference type="InterPro" id="IPR036249">
    <property type="entry name" value="Thioredoxin-like_sf"/>
</dbReference>
<dbReference type="PANTHER" id="PTHR44051">
    <property type="entry name" value="GLUTATHIONE S-TRANSFERASE-RELATED"/>
    <property type="match status" value="1"/>
</dbReference>
<dbReference type="Gene3D" id="1.20.1050.10">
    <property type="match status" value="1"/>
</dbReference>
<accession>A0ABY5DLR9</accession>
<evidence type="ECO:0000259" key="1">
    <source>
        <dbReference type="PROSITE" id="PS50404"/>
    </source>
</evidence>
<name>A0ABY5DLR9_9GAMM</name>
<evidence type="ECO:0000313" key="4">
    <source>
        <dbReference type="Proteomes" id="UP001055955"/>
    </source>
</evidence>
<dbReference type="SUPFAM" id="SSF52833">
    <property type="entry name" value="Thioredoxin-like"/>
    <property type="match status" value="1"/>
</dbReference>
<evidence type="ECO:0000259" key="2">
    <source>
        <dbReference type="PROSITE" id="PS50405"/>
    </source>
</evidence>
<dbReference type="CDD" id="cd00299">
    <property type="entry name" value="GST_C_family"/>
    <property type="match status" value="1"/>
</dbReference>
<dbReference type="SUPFAM" id="SSF47616">
    <property type="entry name" value="GST C-terminal domain-like"/>
    <property type="match status" value="1"/>
</dbReference>
<dbReference type="Proteomes" id="UP001055955">
    <property type="component" value="Chromosome"/>
</dbReference>
<dbReference type="SFLD" id="SFLDS00019">
    <property type="entry name" value="Glutathione_Transferase_(cytos"/>
    <property type="match status" value="1"/>
</dbReference>
<dbReference type="Pfam" id="PF13417">
    <property type="entry name" value="GST_N_3"/>
    <property type="match status" value="1"/>
</dbReference>
<protein>
    <submittedName>
        <fullName evidence="3">Glutathione S-transferase family protein</fullName>
    </submittedName>
</protein>
<dbReference type="CDD" id="cd00570">
    <property type="entry name" value="GST_N_family"/>
    <property type="match status" value="1"/>
</dbReference>
<feature type="domain" description="GST N-terminal" evidence="1">
    <location>
        <begin position="11"/>
        <end position="97"/>
    </location>
</feature>
<feature type="domain" description="GST C-terminal" evidence="2">
    <location>
        <begin position="103"/>
        <end position="227"/>
    </location>
</feature>
<evidence type="ECO:0000313" key="3">
    <source>
        <dbReference type="EMBL" id="UTC24716.1"/>
    </source>
</evidence>
<dbReference type="InterPro" id="IPR004046">
    <property type="entry name" value="GST_C"/>
</dbReference>
<sequence length="227" mass="25090">MNNINNVNTNPEITLWGLNISPYVRKIIAALEEKSLDYSLAETLPKSLLIVTNQEVANDFDQASPLGKIPALQVGDYSVADSAVIAAFLDGEYKSGNSLYPTQAKEKAKAMWFEKYADTVLSEVAYSKIFVERVVKPAMLNMEADEAMISKAIKDELPAHLDYLNLAASKNEWLAGNAFSMADIAVTTQLLALQMAGFDLEKANQWDALTKLMKTVMKRESFTKIIA</sequence>
<dbReference type="RefSeq" id="WP_258568501.1">
    <property type="nucleotide sequence ID" value="NZ_CP092900.1"/>
</dbReference>
<dbReference type="EMBL" id="CP092900">
    <property type="protein sequence ID" value="UTC24716.1"/>
    <property type="molecule type" value="Genomic_DNA"/>
</dbReference>
<keyword evidence="4" id="KW-1185">Reference proteome</keyword>
<reference evidence="3 4" key="1">
    <citation type="journal article" date="2022" name="Nat. Microbiol.">
        <title>The microbiome of a bacterivorous marine choanoflagellate contains a resource-demanding obligate bacterial associate.</title>
        <authorList>
            <person name="Needham D.M."/>
            <person name="Poirier C."/>
            <person name="Bachy C."/>
            <person name="George E.E."/>
            <person name="Wilken S."/>
            <person name="Yung C.C.M."/>
            <person name="Limardo A.J."/>
            <person name="Morando M."/>
            <person name="Sudek L."/>
            <person name="Malmstrom R.R."/>
            <person name="Keeling P.J."/>
            <person name="Santoro A.E."/>
            <person name="Worden A.Z."/>
        </authorList>
    </citation>
    <scope>NUCLEOTIDE SEQUENCE [LARGE SCALE GENOMIC DNA]</scope>
    <source>
        <strain evidence="3 4">Comchoano-1</strain>
    </source>
</reference>
<dbReference type="PANTHER" id="PTHR44051:SF8">
    <property type="entry name" value="GLUTATHIONE S-TRANSFERASE GSTA"/>
    <property type="match status" value="1"/>
</dbReference>
<dbReference type="InterPro" id="IPR040079">
    <property type="entry name" value="Glutathione_S-Trfase"/>
</dbReference>
<dbReference type="InterPro" id="IPR010987">
    <property type="entry name" value="Glutathione-S-Trfase_C-like"/>
</dbReference>
<proteinExistence type="predicted"/>
<dbReference type="InterPro" id="IPR004045">
    <property type="entry name" value="Glutathione_S-Trfase_N"/>
</dbReference>
<dbReference type="InterPro" id="IPR036282">
    <property type="entry name" value="Glutathione-S-Trfase_C_sf"/>
</dbReference>